<dbReference type="AlphaFoldDB" id="A0A9W8W1F5"/>
<dbReference type="EMBL" id="JAPEUR010000348">
    <property type="protein sequence ID" value="KAJ4311036.1"/>
    <property type="molecule type" value="Genomic_DNA"/>
</dbReference>
<feature type="signal peptide" evidence="1">
    <location>
        <begin position="1"/>
        <end position="20"/>
    </location>
</feature>
<comment type="caution">
    <text evidence="2">The sequence shown here is derived from an EMBL/GenBank/DDBJ whole genome shotgun (WGS) entry which is preliminary data.</text>
</comment>
<dbReference type="OrthoDB" id="2590365at2759"/>
<reference evidence="2" key="1">
    <citation type="submission" date="2022-10" db="EMBL/GenBank/DDBJ databases">
        <title>Tapping the CABI collections for fungal endophytes: first genome assemblies for Collariella, Neodidymelliopsis, Ascochyta clinopodiicola, Didymella pomorum, Didymosphaeria variabile, Neocosmospora piperis and Neocucurbitaria cava.</title>
        <authorList>
            <person name="Hill R."/>
        </authorList>
    </citation>
    <scope>NUCLEOTIDE SEQUENCE</scope>
    <source>
        <strain evidence="2">IMI 366586</strain>
    </source>
</reference>
<name>A0A9W8W1F5_9HYPO</name>
<feature type="chain" id="PRO_5040839653" evidence="1">
    <location>
        <begin position="21"/>
        <end position="555"/>
    </location>
</feature>
<keyword evidence="1" id="KW-0732">Signal</keyword>
<gene>
    <name evidence="2" type="ORF">N0V84_010650</name>
</gene>
<dbReference type="Proteomes" id="UP001140502">
    <property type="component" value="Unassembled WGS sequence"/>
</dbReference>
<evidence type="ECO:0000256" key="1">
    <source>
        <dbReference type="SAM" id="SignalP"/>
    </source>
</evidence>
<protein>
    <submittedName>
        <fullName evidence="2">Uncharacterized protein</fullName>
    </submittedName>
</protein>
<keyword evidence="3" id="KW-1185">Reference proteome</keyword>
<accession>A0A9W8W1F5</accession>
<sequence>MHFSSLFATLLMLLSQLASAQNMTEICAGVPGIKDCTGAIKIPVKAQLKTCRTKYYSIDPCKTKKSFRYPCPTWSDPFRMCDGSTCVPGTVEKWTDAPCGINIITKTVSVCQSIRDTLGNAGSSFIDKSNTYCNCLPQMLWLVNSGRYDSAFRPDGLLKVESDVVTNVIRLQTCFLEKELGVKDNRNEVYAKELTPKDGWLVFTAPEITAATYAELAVAVSPCLTGVGCNPVAVTAFFTRYVKSAVLGMGFQIGKLLLGWMEMFGSMKTKISTIIDVANTMKTSVAALPGKVDTTKKTVCKGKLCSGPGVSAFLSKVNKAIAAAQTLQNIRQSADKAATAIPEMISVADKAIEVTKVVPNAGFFMDLIQSGSFTKVTDILESIQIVKKLPESVKELEATIGPIQELVSKYEPLVKTVSATAREVTSFSWTPYNKELQADSSGRLRGLLTGVQNTIQLQLGEPLDDLTAAIKSLKDDLANFPVSKGKFDYDADVTYYSRWSELSVPAPCAKQNKANFELSGYKTSYNYPSFYRCEYGPQRVPWPRHFVPYMKIKMR</sequence>
<evidence type="ECO:0000313" key="2">
    <source>
        <dbReference type="EMBL" id="KAJ4311036.1"/>
    </source>
</evidence>
<proteinExistence type="predicted"/>
<organism evidence="2 3">
    <name type="scientific">Fusarium piperis</name>
    <dbReference type="NCBI Taxonomy" id="1435070"/>
    <lineage>
        <taxon>Eukaryota</taxon>
        <taxon>Fungi</taxon>
        <taxon>Dikarya</taxon>
        <taxon>Ascomycota</taxon>
        <taxon>Pezizomycotina</taxon>
        <taxon>Sordariomycetes</taxon>
        <taxon>Hypocreomycetidae</taxon>
        <taxon>Hypocreales</taxon>
        <taxon>Nectriaceae</taxon>
        <taxon>Fusarium</taxon>
        <taxon>Fusarium solani species complex</taxon>
    </lineage>
</organism>
<evidence type="ECO:0000313" key="3">
    <source>
        <dbReference type="Proteomes" id="UP001140502"/>
    </source>
</evidence>